<accession>A0A916JX12</accession>
<evidence type="ECO:0000259" key="1">
    <source>
        <dbReference type="Pfam" id="PF00589"/>
    </source>
</evidence>
<evidence type="ECO:0000313" key="3">
    <source>
        <dbReference type="Proteomes" id="UP000693672"/>
    </source>
</evidence>
<sequence>MKQPLFQKVLSTESGGKIFRSESTAIYEEMSKTDVREKFASLKQDGIVVSSKFEDLLWDTKDGYNLNFIQIKDKELLRAVRTYAILLLGQQTPKSVQKALGGIINCLVCSNGFQKEPELLEEYLDGFTSDVKRYNYARSTAQFLCFLNYEHYEEYIEVLRKFDPPDANTRTLVDFSDLLFFSEVLNDFEMNSEAERKMSFFPVILWWRLTNIIPMRPSEFAGIKTDCLSVIKGRPFITIPRKKLDVKTYGALEKEDTLPINDYIYGLVSEAQNIKRKIGDASGFLFSKQFINYFGKIKHRTIDHWTGETQLTVYIHKFYDEIVSANANVSDDLQRIKPGDTRHYAFINMRLQGFNPLTIARMGGHARITTQNHYFKHLNEYSESYVYTLTRLRFLRNFNSKGSIIETNESAVIRRGRTFTKDSYQHYFKLEPFGACVIDLINQGCVNGGDCRGCPHFHLDIEEQRNPKAIEWLTDYSNIIQTQINEQISVMNQLAKNSKFDLNRLTWYAEIDDDFEQKDEGLVTASNNLKSLMKKKSMCDAIIEVASYEN</sequence>
<name>A0A916JX12_9BACL</name>
<dbReference type="InterPro" id="IPR002104">
    <property type="entry name" value="Integrase_catalytic"/>
</dbReference>
<dbReference type="EMBL" id="CAJVAS010000004">
    <property type="protein sequence ID" value="CAG7611061.1"/>
    <property type="molecule type" value="Genomic_DNA"/>
</dbReference>
<organism evidence="2 3">
    <name type="scientific">Paenibacillus solanacearum</name>
    <dbReference type="NCBI Taxonomy" id="2048548"/>
    <lineage>
        <taxon>Bacteria</taxon>
        <taxon>Bacillati</taxon>
        <taxon>Bacillota</taxon>
        <taxon>Bacilli</taxon>
        <taxon>Bacillales</taxon>
        <taxon>Paenibacillaceae</taxon>
        <taxon>Paenibacillus</taxon>
    </lineage>
</organism>
<dbReference type="Proteomes" id="UP000693672">
    <property type="component" value="Unassembled WGS sequence"/>
</dbReference>
<dbReference type="RefSeq" id="WP_218091137.1">
    <property type="nucleotide sequence ID" value="NZ_CAJVAS010000004.1"/>
</dbReference>
<proteinExistence type="predicted"/>
<evidence type="ECO:0000313" key="2">
    <source>
        <dbReference type="EMBL" id="CAG7611061.1"/>
    </source>
</evidence>
<dbReference type="GO" id="GO:0006310">
    <property type="term" value="P:DNA recombination"/>
    <property type="evidence" value="ECO:0007669"/>
    <property type="project" value="InterPro"/>
</dbReference>
<keyword evidence="3" id="KW-1185">Reference proteome</keyword>
<protein>
    <recommendedName>
        <fullName evidence="1">Tyr recombinase domain-containing protein</fullName>
    </recommendedName>
</protein>
<dbReference type="GO" id="GO:0003677">
    <property type="term" value="F:DNA binding"/>
    <property type="evidence" value="ECO:0007669"/>
    <property type="project" value="InterPro"/>
</dbReference>
<dbReference type="GO" id="GO:0015074">
    <property type="term" value="P:DNA integration"/>
    <property type="evidence" value="ECO:0007669"/>
    <property type="project" value="InterPro"/>
</dbReference>
<dbReference type="AlphaFoldDB" id="A0A916JX12"/>
<comment type="caution">
    <text evidence="2">The sequence shown here is derived from an EMBL/GenBank/DDBJ whole genome shotgun (WGS) entry which is preliminary data.</text>
</comment>
<reference evidence="2" key="1">
    <citation type="submission" date="2021-06" db="EMBL/GenBank/DDBJ databases">
        <authorList>
            <person name="Criscuolo A."/>
        </authorList>
    </citation>
    <scope>NUCLEOTIDE SEQUENCE</scope>
    <source>
        <strain evidence="2">CIP111600</strain>
    </source>
</reference>
<feature type="domain" description="Tyr recombinase" evidence="1">
    <location>
        <begin position="215"/>
        <end position="377"/>
    </location>
</feature>
<dbReference type="Pfam" id="PF00589">
    <property type="entry name" value="Phage_integrase"/>
    <property type="match status" value="1"/>
</dbReference>
<gene>
    <name evidence="2" type="ORF">PAESOLCIP111_01326</name>
</gene>